<name>A0A6I4WHA0_9ACTN</name>
<evidence type="ECO:0000259" key="10">
    <source>
        <dbReference type="Pfam" id="PF02518"/>
    </source>
</evidence>
<dbReference type="GO" id="GO:0016020">
    <property type="term" value="C:membrane"/>
    <property type="evidence" value="ECO:0007669"/>
    <property type="project" value="InterPro"/>
</dbReference>
<evidence type="ECO:0000256" key="7">
    <source>
        <dbReference type="ARBA" id="ARBA00022840"/>
    </source>
</evidence>
<dbReference type="InterPro" id="IPR050482">
    <property type="entry name" value="Sensor_HK_TwoCompSys"/>
</dbReference>
<keyword evidence="5" id="KW-0547">Nucleotide-binding</keyword>
<dbReference type="CDD" id="cd16917">
    <property type="entry name" value="HATPase_UhpB-NarQ-NarX-like"/>
    <property type="match status" value="1"/>
</dbReference>
<feature type="transmembrane region" description="Helical" evidence="9">
    <location>
        <begin position="67"/>
        <end position="84"/>
    </location>
</feature>
<feature type="transmembrane region" description="Helical" evidence="9">
    <location>
        <begin position="117"/>
        <end position="135"/>
    </location>
</feature>
<keyword evidence="9" id="KW-1133">Transmembrane helix</keyword>
<dbReference type="SUPFAM" id="SSF55874">
    <property type="entry name" value="ATPase domain of HSP90 chaperone/DNA topoisomerase II/histidine kinase"/>
    <property type="match status" value="1"/>
</dbReference>
<dbReference type="InterPro" id="IPR036890">
    <property type="entry name" value="HATPase_C_sf"/>
</dbReference>
<evidence type="ECO:0000256" key="2">
    <source>
        <dbReference type="ARBA" id="ARBA00012438"/>
    </source>
</evidence>
<dbReference type="GO" id="GO:0046983">
    <property type="term" value="F:protein dimerization activity"/>
    <property type="evidence" value="ECO:0007669"/>
    <property type="project" value="InterPro"/>
</dbReference>
<protein>
    <recommendedName>
        <fullName evidence="2">histidine kinase</fullName>
        <ecNumber evidence="2">2.7.13.3</ecNumber>
    </recommendedName>
</protein>
<dbReference type="InterPro" id="IPR003594">
    <property type="entry name" value="HATPase_dom"/>
</dbReference>
<accession>A0A6I4WHA0</accession>
<evidence type="ECO:0000256" key="5">
    <source>
        <dbReference type="ARBA" id="ARBA00022741"/>
    </source>
</evidence>
<dbReference type="EC" id="2.7.13.3" evidence="2"/>
<dbReference type="PANTHER" id="PTHR24421">
    <property type="entry name" value="NITRATE/NITRITE SENSOR PROTEIN NARX-RELATED"/>
    <property type="match status" value="1"/>
</dbReference>
<keyword evidence="8" id="KW-0902">Two-component regulatory system</keyword>
<reference evidence="12 13" key="1">
    <citation type="submission" date="2019-12" db="EMBL/GenBank/DDBJ databases">
        <title>Nocardia macrotermitis sp. nov. and Nocardia aurantia sp. nov., isolated from the gut of the fungus growing-termite Macrotermes natalensis.</title>
        <authorList>
            <person name="Christine B."/>
            <person name="Rene B."/>
        </authorList>
    </citation>
    <scope>NUCLEOTIDE SEQUENCE [LARGE SCALE GENOMIC DNA]</scope>
    <source>
        <strain evidence="12 13">DSM 102126</strain>
    </source>
</reference>
<keyword evidence="9" id="KW-0472">Membrane</keyword>
<dbReference type="Pfam" id="PF07730">
    <property type="entry name" value="HisKA_3"/>
    <property type="match status" value="1"/>
</dbReference>
<evidence type="ECO:0000256" key="1">
    <source>
        <dbReference type="ARBA" id="ARBA00000085"/>
    </source>
</evidence>
<keyword evidence="4" id="KW-0808">Transferase</keyword>
<feature type="domain" description="Histidine kinase/HSP90-like ATPase" evidence="10">
    <location>
        <begin position="293"/>
        <end position="383"/>
    </location>
</feature>
<feature type="transmembrane region" description="Helical" evidence="9">
    <location>
        <begin position="90"/>
        <end position="110"/>
    </location>
</feature>
<keyword evidence="7" id="KW-0067">ATP-binding</keyword>
<dbReference type="Proteomes" id="UP000431901">
    <property type="component" value="Unassembled WGS sequence"/>
</dbReference>
<sequence>MTEQRGTLERVHSAGGCLLRLVGWGATALAVLASLLLREVSPVHLAMDAVAVAAAVGALMWRNVLRWAAGVAAASIAVTLLVAAQNAAQFGVTVPVEVFWLLVLVVRVVWKAPQPRLPALAALTGGAVVFCAGRSPDAAVLPVAVAPLGVLVAVAVGAGLYLRALDARRVRALAGARRDERLELARDLHDFVAHHVTGIVVQAQAARFAAGSQAAQSPEQLDRMLASIEKAGGEALASMRRMVGLLRDASDDPAGLRPVGGLDQIADLVGRWTGPRAFLTIDRNVGAPPPEVATTLHRIVQEALTNVRKHAADATAVRIAITRSGPDAVAIEVADDGQGRGRLLPSGGFGLAGLDERVASLGGRLWAGPGPHGGWRVAAVLPIRDVLRESSA</sequence>
<dbReference type="Pfam" id="PF02518">
    <property type="entry name" value="HATPase_c"/>
    <property type="match status" value="1"/>
</dbReference>
<evidence type="ECO:0000256" key="9">
    <source>
        <dbReference type="SAM" id="Phobius"/>
    </source>
</evidence>
<dbReference type="AlphaFoldDB" id="A0A6I4WHA0"/>
<evidence type="ECO:0000313" key="13">
    <source>
        <dbReference type="Proteomes" id="UP000431901"/>
    </source>
</evidence>
<keyword evidence="6 12" id="KW-0418">Kinase</keyword>
<organism evidence="12 13">
    <name type="scientific">Actinomadura rayongensis</name>
    <dbReference type="NCBI Taxonomy" id="1429076"/>
    <lineage>
        <taxon>Bacteria</taxon>
        <taxon>Bacillati</taxon>
        <taxon>Actinomycetota</taxon>
        <taxon>Actinomycetes</taxon>
        <taxon>Streptosporangiales</taxon>
        <taxon>Thermomonosporaceae</taxon>
        <taxon>Actinomadura</taxon>
    </lineage>
</organism>
<dbReference type="EMBL" id="WUTW01000003">
    <property type="protein sequence ID" value="MXQ65942.1"/>
    <property type="molecule type" value="Genomic_DNA"/>
</dbReference>
<dbReference type="GO" id="GO:0000155">
    <property type="term" value="F:phosphorelay sensor kinase activity"/>
    <property type="evidence" value="ECO:0007669"/>
    <property type="project" value="InterPro"/>
</dbReference>
<evidence type="ECO:0000313" key="12">
    <source>
        <dbReference type="EMBL" id="MXQ65942.1"/>
    </source>
</evidence>
<evidence type="ECO:0000256" key="3">
    <source>
        <dbReference type="ARBA" id="ARBA00022553"/>
    </source>
</evidence>
<comment type="catalytic activity">
    <reaction evidence="1">
        <text>ATP + protein L-histidine = ADP + protein N-phospho-L-histidine.</text>
        <dbReference type="EC" id="2.7.13.3"/>
    </reaction>
</comment>
<keyword evidence="3" id="KW-0597">Phosphoprotein</keyword>
<feature type="transmembrane region" description="Helical" evidence="9">
    <location>
        <begin position="141"/>
        <end position="162"/>
    </location>
</feature>
<dbReference type="RefSeq" id="WP_161104149.1">
    <property type="nucleotide sequence ID" value="NZ_JBHLYI010000004.1"/>
</dbReference>
<comment type="caution">
    <text evidence="12">The sequence shown here is derived from an EMBL/GenBank/DDBJ whole genome shotgun (WGS) entry which is preliminary data.</text>
</comment>
<keyword evidence="9" id="KW-0812">Transmembrane</keyword>
<feature type="domain" description="Signal transduction histidine kinase subgroup 3 dimerisation and phosphoacceptor" evidence="11">
    <location>
        <begin position="180"/>
        <end position="249"/>
    </location>
</feature>
<feature type="transmembrane region" description="Helical" evidence="9">
    <location>
        <begin position="43"/>
        <end position="60"/>
    </location>
</feature>
<dbReference type="GO" id="GO:0005524">
    <property type="term" value="F:ATP binding"/>
    <property type="evidence" value="ECO:0007669"/>
    <property type="project" value="UniProtKB-KW"/>
</dbReference>
<dbReference type="OrthoDB" id="227596at2"/>
<evidence type="ECO:0000259" key="11">
    <source>
        <dbReference type="Pfam" id="PF07730"/>
    </source>
</evidence>
<gene>
    <name evidence="12" type="ORF">GQ466_18130</name>
</gene>
<keyword evidence="13" id="KW-1185">Reference proteome</keyword>
<dbReference type="InterPro" id="IPR011712">
    <property type="entry name" value="Sig_transdc_His_kin_sub3_dim/P"/>
</dbReference>
<dbReference type="PANTHER" id="PTHR24421:SF10">
    <property type="entry name" value="NITRATE_NITRITE SENSOR PROTEIN NARQ"/>
    <property type="match status" value="1"/>
</dbReference>
<proteinExistence type="predicted"/>
<evidence type="ECO:0000256" key="4">
    <source>
        <dbReference type="ARBA" id="ARBA00022679"/>
    </source>
</evidence>
<evidence type="ECO:0000256" key="6">
    <source>
        <dbReference type="ARBA" id="ARBA00022777"/>
    </source>
</evidence>
<dbReference type="Gene3D" id="3.30.565.10">
    <property type="entry name" value="Histidine kinase-like ATPase, C-terminal domain"/>
    <property type="match status" value="1"/>
</dbReference>
<dbReference type="Gene3D" id="1.20.5.1930">
    <property type="match status" value="1"/>
</dbReference>
<feature type="transmembrane region" description="Helical" evidence="9">
    <location>
        <begin position="21"/>
        <end position="37"/>
    </location>
</feature>
<evidence type="ECO:0000256" key="8">
    <source>
        <dbReference type="ARBA" id="ARBA00023012"/>
    </source>
</evidence>